<feature type="binding site" evidence="7">
    <location>
        <begin position="98"/>
        <end position="101"/>
    </location>
    <ligand>
        <name>substrate</name>
    </ligand>
</feature>
<evidence type="ECO:0000256" key="7">
    <source>
        <dbReference type="HAMAP-Rule" id="MF_01855"/>
    </source>
</evidence>
<keyword evidence="13" id="KW-1185">Reference proteome</keyword>
<comment type="subcellular location">
    <subcellularLocation>
        <location evidence="7">Cytoplasm</location>
    </subcellularLocation>
</comment>
<feature type="binding site" evidence="7">
    <location>
        <position position="232"/>
    </location>
    <ligand>
        <name>substrate</name>
    </ligand>
</feature>
<dbReference type="HAMAP" id="MF_01855">
    <property type="entry name" value="FBPase_class1"/>
    <property type="match status" value="1"/>
</dbReference>
<reference evidence="13" key="1">
    <citation type="submission" date="2017-09" db="EMBL/GenBank/DDBJ databases">
        <authorList>
            <person name="Varghese N."/>
            <person name="Submissions S."/>
        </authorList>
    </citation>
    <scope>NUCLEOTIDE SEQUENCE [LARGE SCALE GENOMIC DNA]</scope>
    <source>
        <strain evidence="13">DSM 27208</strain>
    </source>
</reference>
<evidence type="ECO:0000256" key="6">
    <source>
        <dbReference type="ARBA" id="ARBA00024331"/>
    </source>
</evidence>
<dbReference type="GO" id="GO:0006094">
    <property type="term" value="P:gluconeogenesis"/>
    <property type="evidence" value="ECO:0007669"/>
    <property type="project" value="UniProtKB-UniRule"/>
</dbReference>
<dbReference type="GO" id="GO:0000287">
    <property type="term" value="F:magnesium ion binding"/>
    <property type="evidence" value="ECO:0007669"/>
    <property type="project" value="UniProtKB-UniRule"/>
</dbReference>
<dbReference type="GO" id="GO:0005986">
    <property type="term" value="P:sucrose biosynthetic process"/>
    <property type="evidence" value="ECO:0007669"/>
    <property type="project" value="TreeGrafter"/>
</dbReference>
<sequence length="289" mass="31657">MSEQLAPTDDDIDRIVDDVFETVADATPELRRSIRGRRGETDDENPSGDRQLEADQQFDRLLVDRLGRLDGVGTYASEERDDPVDCGEGVSLTVDPLDGSSNLKSNNLVGTIVGVYDGELPASGRNLIGAGYVVYGPTTTMVQARGDAAVEYEVVDGERRPLRPVDLPDDPTVFGFGGGDDEWVSAFERYAQEIRSELKLRYGGALVGDVNQVLRYGGVFAYPTLESREEGKLRLQFEANPMAYILRAAGGAATDGDRSILDVSAEELHQRTPLYVGNKELLRRLPDEL</sequence>
<keyword evidence="4 7" id="KW-0378">Hydrolase</keyword>
<evidence type="ECO:0000259" key="10">
    <source>
        <dbReference type="Pfam" id="PF00316"/>
    </source>
</evidence>
<feature type="binding site" evidence="7">
    <location>
        <position position="95"/>
    </location>
    <ligand>
        <name>Mg(2+)</name>
        <dbReference type="ChEBI" id="CHEBI:18420"/>
        <label>2</label>
    </ligand>
</feature>
<evidence type="ECO:0000256" key="4">
    <source>
        <dbReference type="ARBA" id="ARBA00022801"/>
    </source>
</evidence>
<keyword evidence="7" id="KW-0479">Metal-binding</keyword>
<evidence type="ECO:0000259" key="11">
    <source>
        <dbReference type="Pfam" id="PF18913"/>
    </source>
</evidence>
<dbReference type="Pfam" id="PF18913">
    <property type="entry name" value="FBPase_C"/>
    <property type="match status" value="1"/>
</dbReference>
<comment type="similarity">
    <text evidence="2 7 8">Belongs to the FBPase class 1 family.</text>
</comment>
<dbReference type="AlphaFoldDB" id="A0A285N612"/>
<dbReference type="SUPFAM" id="SSF56655">
    <property type="entry name" value="Carbohydrate phosphatase"/>
    <property type="match status" value="1"/>
</dbReference>
<comment type="cofactor">
    <cofactor evidence="7">
        <name>Mg(2+)</name>
        <dbReference type="ChEBI" id="CHEBI:18420"/>
    </cofactor>
    <text evidence="7">Binds 2 magnesium ions per subunit.</text>
</comment>
<evidence type="ECO:0000313" key="12">
    <source>
        <dbReference type="EMBL" id="SNZ04748.1"/>
    </source>
</evidence>
<comment type="caution">
    <text evidence="7">Lacks conserved residue(s) required for the propagation of feature annotation.</text>
</comment>
<evidence type="ECO:0000313" key="13">
    <source>
        <dbReference type="Proteomes" id="UP000219453"/>
    </source>
</evidence>
<evidence type="ECO:0000256" key="8">
    <source>
        <dbReference type="RuleBase" id="RU000508"/>
    </source>
</evidence>
<feature type="domain" description="Fructose-1-6-bisphosphatase class 1 C-terminal" evidence="11">
    <location>
        <begin position="168"/>
        <end position="284"/>
    </location>
</feature>
<accession>A0A285N612</accession>
<feature type="binding site" evidence="7">
    <location>
        <position position="238"/>
    </location>
    <ligand>
        <name>Mg(2+)</name>
        <dbReference type="ChEBI" id="CHEBI:18420"/>
        <label>2</label>
    </ligand>
</feature>
<dbReference type="Gene3D" id="3.30.540.10">
    <property type="entry name" value="Fructose-1,6-Bisphosphatase, subunit A, domain 1"/>
    <property type="match status" value="1"/>
</dbReference>
<dbReference type="GO" id="GO:0042132">
    <property type="term" value="F:fructose 1,6-bisphosphate 1-phosphatase activity"/>
    <property type="evidence" value="ECO:0007669"/>
    <property type="project" value="UniProtKB-UniRule"/>
</dbReference>
<evidence type="ECO:0000256" key="9">
    <source>
        <dbReference type="SAM" id="MobiDB-lite"/>
    </source>
</evidence>
<dbReference type="PIRSF" id="PIRSF000904">
    <property type="entry name" value="FBPtase_SBPase"/>
    <property type="match status" value="1"/>
</dbReference>
<protein>
    <recommendedName>
        <fullName evidence="7">Fructose-1,6-bisphosphatase class 1</fullName>
        <shortName evidence="7">FBPase class 1</shortName>
        <ecNumber evidence="7">3.1.3.11</ecNumber>
    </recommendedName>
    <alternativeName>
        <fullName evidence="7">D-fructose-1,6-bisphosphate 1-phosphohydrolase class 1</fullName>
    </alternativeName>
</protein>
<dbReference type="Pfam" id="PF00316">
    <property type="entry name" value="FBPase"/>
    <property type="match status" value="1"/>
</dbReference>
<dbReference type="GO" id="GO:0030388">
    <property type="term" value="P:fructose 1,6-bisphosphate metabolic process"/>
    <property type="evidence" value="ECO:0007669"/>
    <property type="project" value="TreeGrafter"/>
</dbReference>
<feature type="region of interest" description="Disordered" evidence="9">
    <location>
        <begin position="30"/>
        <end position="55"/>
    </location>
</feature>
<gene>
    <name evidence="7" type="primary">fbp</name>
    <name evidence="12" type="ORF">SAMN06269185_0665</name>
</gene>
<evidence type="ECO:0000256" key="2">
    <source>
        <dbReference type="ARBA" id="ARBA00010941"/>
    </source>
</evidence>
<comment type="pathway">
    <text evidence="6">Carbohydrate biosynthesis.</text>
</comment>
<feature type="domain" description="Fructose-1-6-bisphosphatase class I N-terminal" evidence="10">
    <location>
        <begin position="39"/>
        <end position="148"/>
    </location>
</feature>
<dbReference type="EC" id="3.1.3.11" evidence="7"/>
<organism evidence="12 13">
    <name type="scientific">Natronoarchaeum philippinense</name>
    <dbReference type="NCBI Taxonomy" id="558529"/>
    <lineage>
        <taxon>Archaea</taxon>
        <taxon>Methanobacteriati</taxon>
        <taxon>Methanobacteriota</taxon>
        <taxon>Stenosarchaea group</taxon>
        <taxon>Halobacteria</taxon>
        <taxon>Halobacteriales</taxon>
        <taxon>Natronoarchaeaceae</taxon>
    </lineage>
</organism>
<evidence type="ECO:0000256" key="5">
    <source>
        <dbReference type="ARBA" id="ARBA00023277"/>
    </source>
</evidence>
<dbReference type="RefSeq" id="WP_245838493.1">
    <property type="nucleotide sequence ID" value="NZ_OBEJ01000001.1"/>
</dbReference>
<feature type="compositionally biased region" description="Basic and acidic residues" evidence="9">
    <location>
        <begin position="30"/>
        <end position="40"/>
    </location>
</feature>
<dbReference type="InterPro" id="IPR000146">
    <property type="entry name" value="FBPase_class-1"/>
</dbReference>
<dbReference type="GO" id="GO:0006002">
    <property type="term" value="P:fructose 6-phosphate metabolic process"/>
    <property type="evidence" value="ECO:0007669"/>
    <property type="project" value="TreeGrafter"/>
</dbReference>
<dbReference type="InterPro" id="IPR033391">
    <property type="entry name" value="FBPase_N"/>
</dbReference>
<feature type="binding site" evidence="7">
    <location>
        <position position="98"/>
    </location>
    <ligand>
        <name>Mg(2+)</name>
        <dbReference type="ChEBI" id="CHEBI:18420"/>
        <label>2</label>
    </ligand>
</feature>
<proteinExistence type="inferred from homology"/>
<dbReference type="Gene3D" id="3.40.190.80">
    <property type="match status" value="1"/>
</dbReference>
<dbReference type="PRINTS" id="PR00115">
    <property type="entry name" value="F16BPHPHTASE"/>
</dbReference>
<feature type="binding site" evidence="7">
    <location>
        <position position="97"/>
    </location>
    <ligand>
        <name>Mg(2+)</name>
        <dbReference type="ChEBI" id="CHEBI:18420"/>
        <label>1</label>
    </ligand>
</feature>
<comment type="subunit">
    <text evidence="7">Homotetramer.</text>
</comment>
<dbReference type="PANTHER" id="PTHR11556">
    <property type="entry name" value="FRUCTOSE-1,6-BISPHOSPHATASE-RELATED"/>
    <property type="match status" value="1"/>
</dbReference>
<dbReference type="InterPro" id="IPR044015">
    <property type="entry name" value="FBPase_C_dom"/>
</dbReference>
<dbReference type="PANTHER" id="PTHR11556:SF35">
    <property type="entry name" value="SEDOHEPTULOSE-1,7-BISPHOSPHATASE, CHLOROPLASTIC"/>
    <property type="match status" value="1"/>
</dbReference>
<feature type="binding site" evidence="7">
    <location>
        <position position="78"/>
    </location>
    <ligand>
        <name>Mg(2+)</name>
        <dbReference type="ChEBI" id="CHEBI:18420"/>
        <label>1</label>
    </ligand>
</feature>
<dbReference type="GO" id="GO:0006000">
    <property type="term" value="P:fructose metabolic process"/>
    <property type="evidence" value="ECO:0007669"/>
    <property type="project" value="TreeGrafter"/>
</dbReference>
<comment type="catalytic activity">
    <reaction evidence="1 7">
        <text>beta-D-fructose 1,6-bisphosphate + H2O = beta-D-fructose 6-phosphate + phosphate</text>
        <dbReference type="Rhea" id="RHEA:11064"/>
        <dbReference type="ChEBI" id="CHEBI:15377"/>
        <dbReference type="ChEBI" id="CHEBI:32966"/>
        <dbReference type="ChEBI" id="CHEBI:43474"/>
        <dbReference type="ChEBI" id="CHEBI:57634"/>
        <dbReference type="EC" id="3.1.3.11"/>
    </reaction>
</comment>
<keyword evidence="3 7" id="KW-0963">Cytoplasm</keyword>
<dbReference type="GO" id="GO:0005737">
    <property type="term" value="C:cytoplasm"/>
    <property type="evidence" value="ECO:0007669"/>
    <property type="project" value="UniProtKB-SubCell"/>
</dbReference>
<keyword evidence="5 7" id="KW-0119">Carbohydrate metabolism</keyword>
<dbReference type="Proteomes" id="UP000219453">
    <property type="component" value="Unassembled WGS sequence"/>
</dbReference>
<feature type="binding site" evidence="7">
    <location>
        <position position="95"/>
    </location>
    <ligand>
        <name>Mg(2+)</name>
        <dbReference type="ChEBI" id="CHEBI:18420"/>
        <label>1</label>
    </ligand>
</feature>
<evidence type="ECO:0000256" key="3">
    <source>
        <dbReference type="ARBA" id="ARBA00022490"/>
    </source>
</evidence>
<feature type="binding site" evidence="7">
    <location>
        <position position="202"/>
    </location>
    <ligand>
        <name>substrate</name>
    </ligand>
</feature>
<dbReference type="InterPro" id="IPR028343">
    <property type="entry name" value="FBPtase"/>
</dbReference>
<name>A0A285N612_NATPI</name>
<evidence type="ECO:0000256" key="1">
    <source>
        <dbReference type="ARBA" id="ARBA00001273"/>
    </source>
</evidence>
<keyword evidence="7" id="KW-0460">Magnesium</keyword>
<dbReference type="EMBL" id="OBEJ01000001">
    <property type="protein sequence ID" value="SNZ04748.1"/>
    <property type="molecule type" value="Genomic_DNA"/>
</dbReference>